<keyword evidence="3" id="KW-1185">Reference proteome</keyword>
<evidence type="ECO:0000313" key="3">
    <source>
        <dbReference type="Proteomes" id="UP000076744"/>
    </source>
</evidence>
<dbReference type="OrthoDB" id="3513524at2759"/>
<reference evidence="2 3" key="1">
    <citation type="journal article" date="2016" name="Genome Biol. Evol.">
        <title>Divergent and convergent evolution of fungal pathogenicity.</title>
        <authorList>
            <person name="Shang Y."/>
            <person name="Xiao G."/>
            <person name="Zheng P."/>
            <person name="Cen K."/>
            <person name="Zhan S."/>
            <person name="Wang C."/>
        </authorList>
    </citation>
    <scope>NUCLEOTIDE SEQUENCE [LARGE SCALE GENOMIC DNA]</scope>
    <source>
        <strain evidence="2 3">ARSEF 2679</strain>
    </source>
</reference>
<dbReference type="GeneID" id="30017267"/>
<feature type="signal peptide" evidence="1">
    <location>
        <begin position="1"/>
        <end position="19"/>
    </location>
</feature>
<evidence type="ECO:0000256" key="1">
    <source>
        <dbReference type="SAM" id="SignalP"/>
    </source>
</evidence>
<evidence type="ECO:0008006" key="4">
    <source>
        <dbReference type="Google" id="ProtNLM"/>
    </source>
</evidence>
<dbReference type="Proteomes" id="UP000076744">
    <property type="component" value="Unassembled WGS sequence"/>
</dbReference>
<feature type="chain" id="PRO_5007837231" description="DNase1 protein" evidence="1">
    <location>
        <begin position="20"/>
        <end position="162"/>
    </location>
</feature>
<evidence type="ECO:0000313" key="2">
    <source>
        <dbReference type="EMBL" id="OAA74074.1"/>
    </source>
</evidence>
<proteinExistence type="predicted"/>
<keyword evidence="1" id="KW-0732">Signal</keyword>
<dbReference type="AlphaFoldDB" id="A0A162LQA9"/>
<protein>
    <recommendedName>
        <fullName evidence="4">DNase1 protein</fullName>
    </recommendedName>
</protein>
<sequence>MHFSKTLLSLAASAAAVSAGTVTFWTLDDVQRTVYFTPSPGSPEIDPVTVSNAEKTTVTFPANYQGNFIAVEAGKPKADGMLGEVAFGGYGGMTYFDVSAIVVPSDTNNIKQMWPSGQATPMSGCEVFPCNNAYYLPDDVQTKVTNSVDLMTSLGSGSTGLF</sequence>
<name>A0A162LQA9_CORFA</name>
<accession>A0A162LQA9</accession>
<comment type="caution">
    <text evidence="2">The sequence shown here is derived from an EMBL/GenBank/DDBJ whole genome shotgun (WGS) entry which is preliminary data.</text>
</comment>
<dbReference type="RefSeq" id="XP_018709032.1">
    <property type="nucleotide sequence ID" value="XM_018844582.1"/>
</dbReference>
<dbReference type="EMBL" id="AZHB01000001">
    <property type="protein sequence ID" value="OAA74074.1"/>
    <property type="molecule type" value="Genomic_DNA"/>
</dbReference>
<gene>
    <name evidence="2" type="ORF">ISF_00975</name>
</gene>
<organism evidence="2 3">
    <name type="scientific">Cordyceps fumosorosea (strain ARSEF 2679)</name>
    <name type="common">Isaria fumosorosea</name>
    <dbReference type="NCBI Taxonomy" id="1081104"/>
    <lineage>
        <taxon>Eukaryota</taxon>
        <taxon>Fungi</taxon>
        <taxon>Dikarya</taxon>
        <taxon>Ascomycota</taxon>
        <taxon>Pezizomycotina</taxon>
        <taxon>Sordariomycetes</taxon>
        <taxon>Hypocreomycetidae</taxon>
        <taxon>Hypocreales</taxon>
        <taxon>Cordycipitaceae</taxon>
        <taxon>Cordyceps</taxon>
    </lineage>
</organism>
<dbReference type="STRING" id="1081104.A0A162LQA9"/>